<dbReference type="GO" id="GO:0006887">
    <property type="term" value="P:exocytosis"/>
    <property type="evidence" value="ECO:0007669"/>
    <property type="project" value="TreeGrafter"/>
</dbReference>
<dbReference type="PANTHER" id="PTHR16092">
    <property type="entry name" value="SEC3/SYNTAXIN-RELATED"/>
    <property type="match status" value="1"/>
</dbReference>
<dbReference type="AlphaFoldDB" id="A0A6D2K1M3"/>
<dbReference type="PANTHER" id="PTHR16092:SF14">
    <property type="entry name" value="EXOCYST COMPLEX COMPONENT 1 ISOFORM X1"/>
    <property type="match status" value="1"/>
</dbReference>
<dbReference type="InterPro" id="IPR048628">
    <property type="entry name" value="Sec3_C"/>
</dbReference>
<dbReference type="GO" id="GO:0005886">
    <property type="term" value="C:plasma membrane"/>
    <property type="evidence" value="ECO:0007669"/>
    <property type="project" value="TreeGrafter"/>
</dbReference>
<keyword evidence="3" id="KW-1185">Reference proteome</keyword>
<dbReference type="OrthoDB" id="27109at2759"/>
<dbReference type="EMBL" id="CACVBM020001385">
    <property type="protein sequence ID" value="CAA7048043.1"/>
    <property type="molecule type" value="Genomic_DNA"/>
</dbReference>
<sequence length="561" mass="64370">MESVNNKALIEELDKVIERLLVPSEYAKSLTGDSFDEGDMFQNIQACEWLAKALSSLEVPNIDPIYANMQAVKEKRAELEKIKATFVKRAYEFLRNYFTSLVDFMISDKSYFSQRGQLKRPDHADLRYKCKTYAPLLQHLKLLDKNSLGPLRKAYCISLNLLLRQEAREFANELRASTNVSPKPTVWLEGSTGSDQNANTDTSVVSDAYAKMLTVFIPLLVDESSFFVHFMCFEVPALDETDKETGKNSLDLTALNECLQVLHDGIQEDFYPVVDWANEIDTLRCISMHGITQRCLSGQKDDAAGFVGLLLGDLDLRVYMQFSRFVDEACHQIEINESNVGQVGVLPYIPRFAELTTRMEQYIQGQSRYLVDQAYTKFVSKMFVTLEKIAQQDPKNADIVLLENYAAFQNSLYDLAKVVPTLATFYHQASAAYEDACTRHISMIIYYQFERLFQFVRKIEDCMYTITPEEIPSQLGLSKKELRMMIKANLSELDKSFEAMYTKLQNDLASKELLPPLWDKCKREFLDKYESVVQLLAKVYPKENVPGVTEMRRLLDSMQKN</sequence>
<evidence type="ECO:0000259" key="1">
    <source>
        <dbReference type="Pfam" id="PF20654"/>
    </source>
</evidence>
<protein>
    <recommendedName>
        <fullName evidence="1">Exocyst complex component Sec3 C-terminal domain-containing protein</fullName>
    </recommendedName>
</protein>
<dbReference type="Proteomes" id="UP000467841">
    <property type="component" value="Unassembled WGS sequence"/>
</dbReference>
<accession>A0A6D2K1M3</accession>
<comment type="caution">
    <text evidence="2">The sequence shown here is derived from an EMBL/GenBank/DDBJ whole genome shotgun (WGS) entry which is preliminary data.</text>
</comment>
<gene>
    <name evidence="2" type="ORF">MERR_LOCUS35278</name>
</gene>
<name>A0A6D2K1M3_9BRAS</name>
<feature type="domain" description="Exocyst complex component Sec3 C-terminal" evidence="1">
    <location>
        <begin position="253"/>
        <end position="541"/>
    </location>
</feature>
<reference evidence="2" key="1">
    <citation type="submission" date="2020-01" db="EMBL/GenBank/DDBJ databases">
        <authorList>
            <person name="Mishra B."/>
        </authorList>
    </citation>
    <scope>NUCLEOTIDE SEQUENCE [LARGE SCALE GENOMIC DNA]</scope>
</reference>
<proteinExistence type="predicted"/>
<dbReference type="GO" id="GO:0006893">
    <property type="term" value="P:Golgi to plasma membrane transport"/>
    <property type="evidence" value="ECO:0007669"/>
    <property type="project" value="TreeGrafter"/>
</dbReference>
<evidence type="ECO:0000313" key="3">
    <source>
        <dbReference type="Proteomes" id="UP000467841"/>
    </source>
</evidence>
<organism evidence="2 3">
    <name type="scientific">Microthlaspi erraticum</name>
    <dbReference type="NCBI Taxonomy" id="1685480"/>
    <lineage>
        <taxon>Eukaryota</taxon>
        <taxon>Viridiplantae</taxon>
        <taxon>Streptophyta</taxon>
        <taxon>Embryophyta</taxon>
        <taxon>Tracheophyta</taxon>
        <taxon>Spermatophyta</taxon>
        <taxon>Magnoliopsida</taxon>
        <taxon>eudicotyledons</taxon>
        <taxon>Gunneridae</taxon>
        <taxon>Pentapetalae</taxon>
        <taxon>rosids</taxon>
        <taxon>malvids</taxon>
        <taxon>Brassicales</taxon>
        <taxon>Brassicaceae</taxon>
        <taxon>Coluteocarpeae</taxon>
        <taxon>Microthlaspi</taxon>
    </lineage>
</organism>
<dbReference type="Pfam" id="PF20654">
    <property type="entry name" value="Sec3_C-term"/>
    <property type="match status" value="1"/>
</dbReference>
<dbReference type="GO" id="GO:0000145">
    <property type="term" value="C:exocyst"/>
    <property type="evidence" value="ECO:0007669"/>
    <property type="project" value="TreeGrafter"/>
</dbReference>
<dbReference type="GO" id="GO:0005546">
    <property type="term" value="F:phosphatidylinositol-4,5-bisphosphate binding"/>
    <property type="evidence" value="ECO:0007669"/>
    <property type="project" value="TreeGrafter"/>
</dbReference>
<evidence type="ECO:0000313" key="2">
    <source>
        <dbReference type="EMBL" id="CAA7048043.1"/>
    </source>
</evidence>